<accession>A0A137P9M5</accession>
<proteinExistence type="predicted"/>
<sequence length="194" mass="22324">MNGSPLQKLNLKSPPIPEDFIINNEVNGTEFNSNLIQLSSYKLPNTNTLKFLFLTNLSIQTFKVNYDSLIIPHLPFTLDGCLKLNRLEFPYGHFELSHYSTFDEEECEGEEDNFKNVSLPFEHVNIGAQTQSKSKPTLRLIELCKNLITIKLPKFTLTYLNYNKEGKLVRDGIELGDPLGIWFAEKYNDYNLII</sequence>
<dbReference type="Proteomes" id="UP000070444">
    <property type="component" value="Unassembled WGS sequence"/>
</dbReference>
<reference evidence="1 2" key="1">
    <citation type="journal article" date="2015" name="Genome Biol. Evol.">
        <title>Phylogenomic analyses indicate that early fungi evolved digesting cell walls of algal ancestors of land plants.</title>
        <authorList>
            <person name="Chang Y."/>
            <person name="Wang S."/>
            <person name="Sekimoto S."/>
            <person name="Aerts A.L."/>
            <person name="Choi C."/>
            <person name="Clum A."/>
            <person name="LaButti K.M."/>
            <person name="Lindquist E.A."/>
            <person name="Yee Ngan C."/>
            <person name="Ohm R.A."/>
            <person name="Salamov A.A."/>
            <person name="Grigoriev I.V."/>
            <person name="Spatafora J.W."/>
            <person name="Berbee M.L."/>
        </authorList>
    </citation>
    <scope>NUCLEOTIDE SEQUENCE [LARGE SCALE GENOMIC DNA]</scope>
    <source>
        <strain evidence="1 2">NRRL 28638</strain>
    </source>
</reference>
<keyword evidence="2" id="KW-1185">Reference proteome</keyword>
<evidence type="ECO:0000313" key="2">
    <source>
        <dbReference type="Proteomes" id="UP000070444"/>
    </source>
</evidence>
<name>A0A137P9M5_CONC2</name>
<protein>
    <submittedName>
        <fullName evidence="1">Uncharacterized protein</fullName>
    </submittedName>
</protein>
<dbReference type="EMBL" id="KQ964469">
    <property type="protein sequence ID" value="KXN71682.1"/>
    <property type="molecule type" value="Genomic_DNA"/>
</dbReference>
<dbReference type="AlphaFoldDB" id="A0A137P9M5"/>
<gene>
    <name evidence="1" type="ORF">CONCODRAFT_5566</name>
</gene>
<organism evidence="1 2">
    <name type="scientific">Conidiobolus coronatus (strain ATCC 28846 / CBS 209.66 / NRRL 28638)</name>
    <name type="common">Delacroixia coronata</name>
    <dbReference type="NCBI Taxonomy" id="796925"/>
    <lineage>
        <taxon>Eukaryota</taxon>
        <taxon>Fungi</taxon>
        <taxon>Fungi incertae sedis</taxon>
        <taxon>Zoopagomycota</taxon>
        <taxon>Entomophthoromycotina</taxon>
        <taxon>Entomophthoromycetes</taxon>
        <taxon>Entomophthorales</taxon>
        <taxon>Ancylistaceae</taxon>
        <taxon>Conidiobolus</taxon>
    </lineage>
</organism>
<evidence type="ECO:0000313" key="1">
    <source>
        <dbReference type="EMBL" id="KXN71682.1"/>
    </source>
</evidence>